<dbReference type="EMBL" id="SNWR01000001">
    <property type="protein sequence ID" value="TDO38902.1"/>
    <property type="molecule type" value="Genomic_DNA"/>
</dbReference>
<feature type="transmembrane region" description="Helical" evidence="6">
    <location>
        <begin position="106"/>
        <end position="127"/>
    </location>
</feature>
<evidence type="ECO:0000256" key="3">
    <source>
        <dbReference type="ARBA" id="ARBA00022692"/>
    </source>
</evidence>
<dbReference type="InterPro" id="IPR011701">
    <property type="entry name" value="MFS"/>
</dbReference>
<dbReference type="PANTHER" id="PTHR43124">
    <property type="entry name" value="PURINE EFFLUX PUMP PBUE"/>
    <property type="match status" value="1"/>
</dbReference>
<dbReference type="GO" id="GO:0005886">
    <property type="term" value="C:plasma membrane"/>
    <property type="evidence" value="ECO:0007669"/>
    <property type="project" value="UniProtKB-SubCell"/>
</dbReference>
<evidence type="ECO:0000256" key="2">
    <source>
        <dbReference type="ARBA" id="ARBA00022475"/>
    </source>
</evidence>
<evidence type="ECO:0000259" key="7">
    <source>
        <dbReference type="PROSITE" id="PS50850"/>
    </source>
</evidence>
<feature type="transmembrane region" description="Helical" evidence="6">
    <location>
        <begin position="272"/>
        <end position="289"/>
    </location>
</feature>
<dbReference type="GO" id="GO:0022857">
    <property type="term" value="F:transmembrane transporter activity"/>
    <property type="evidence" value="ECO:0007669"/>
    <property type="project" value="InterPro"/>
</dbReference>
<dbReference type="Proteomes" id="UP000294901">
    <property type="component" value="Unassembled WGS sequence"/>
</dbReference>
<dbReference type="InterPro" id="IPR050189">
    <property type="entry name" value="MFS_Efflux_Transporters"/>
</dbReference>
<feature type="transmembrane region" description="Helical" evidence="6">
    <location>
        <begin position="295"/>
        <end position="314"/>
    </location>
</feature>
<sequence length="395" mass="40145">MEASRTRAWVTLAALSIGAFLFVTVETLPIGLLAAMAGDLGVGESSIGLLVTAYGLVVVIATLPLVRLTATWPRRRLLVLLLAVFVVSTSLSALAVNYLSLLAARVVIALSQSVFWAVVTPAAAGLFPQRLRGRALSMVFAGASTAPLVGVPLGTWLGQQSSWRLPFLFLGLLGVLVLVVVLALLPETPRGASDADRGTAPDRGRYRTLVVASALAVAGAFAAFTYIDPFLTRVSGLDPAALGPILALRGIAGLLGVVVAGLVVGGWGWPSFLAATALQAVTLAVQFTFGASPLTAVITTAVAGFALSGTASILSTRVLEVAPGSTDMAAAGTSTAFNIGITAGALLGSGLLTAVGPEAPTLAGALLTTAAVLVVLAEPRLATTRRSRPLPEPAR</sequence>
<dbReference type="InterPro" id="IPR020846">
    <property type="entry name" value="MFS_dom"/>
</dbReference>
<feature type="transmembrane region" description="Helical" evidence="6">
    <location>
        <begin position="361"/>
        <end position="378"/>
    </location>
</feature>
<organism evidence="8 9">
    <name type="scientific">Paractinoplanes brasiliensis</name>
    <dbReference type="NCBI Taxonomy" id="52695"/>
    <lineage>
        <taxon>Bacteria</taxon>
        <taxon>Bacillati</taxon>
        <taxon>Actinomycetota</taxon>
        <taxon>Actinomycetes</taxon>
        <taxon>Micromonosporales</taxon>
        <taxon>Micromonosporaceae</taxon>
        <taxon>Paractinoplanes</taxon>
    </lineage>
</organism>
<keyword evidence="3 6" id="KW-0812">Transmembrane</keyword>
<comment type="subcellular location">
    <subcellularLocation>
        <location evidence="1">Cell membrane</location>
        <topology evidence="1">Multi-pass membrane protein</topology>
    </subcellularLocation>
</comment>
<feature type="transmembrane region" description="Helical" evidence="6">
    <location>
        <begin position="78"/>
        <end position="100"/>
    </location>
</feature>
<evidence type="ECO:0000313" key="8">
    <source>
        <dbReference type="EMBL" id="TDO38902.1"/>
    </source>
</evidence>
<feature type="transmembrane region" description="Helical" evidence="6">
    <location>
        <begin position="247"/>
        <end position="265"/>
    </location>
</feature>
<dbReference type="Gene3D" id="1.20.1250.20">
    <property type="entry name" value="MFS general substrate transporter like domains"/>
    <property type="match status" value="2"/>
</dbReference>
<dbReference type="InterPro" id="IPR036259">
    <property type="entry name" value="MFS_trans_sf"/>
</dbReference>
<dbReference type="SUPFAM" id="SSF103473">
    <property type="entry name" value="MFS general substrate transporter"/>
    <property type="match status" value="1"/>
</dbReference>
<dbReference type="AlphaFoldDB" id="A0A4R6JT01"/>
<keyword evidence="5 6" id="KW-0472">Membrane</keyword>
<dbReference type="RefSeq" id="WP_133873310.1">
    <property type="nucleotide sequence ID" value="NZ_BOMD01000016.1"/>
</dbReference>
<accession>A0A4R6JT01</accession>
<dbReference type="CDD" id="cd17324">
    <property type="entry name" value="MFS_NepI_like"/>
    <property type="match status" value="1"/>
</dbReference>
<evidence type="ECO:0000256" key="6">
    <source>
        <dbReference type="SAM" id="Phobius"/>
    </source>
</evidence>
<feature type="transmembrane region" description="Helical" evidence="6">
    <location>
        <begin position="12"/>
        <end position="35"/>
    </location>
</feature>
<comment type="caution">
    <text evidence="8">The sequence shown here is derived from an EMBL/GenBank/DDBJ whole genome shotgun (WGS) entry which is preliminary data.</text>
</comment>
<keyword evidence="4 6" id="KW-1133">Transmembrane helix</keyword>
<feature type="transmembrane region" description="Helical" evidence="6">
    <location>
        <begin position="163"/>
        <end position="185"/>
    </location>
</feature>
<feature type="domain" description="Major facilitator superfamily (MFS) profile" evidence="7">
    <location>
        <begin position="11"/>
        <end position="382"/>
    </location>
</feature>
<evidence type="ECO:0000256" key="1">
    <source>
        <dbReference type="ARBA" id="ARBA00004651"/>
    </source>
</evidence>
<dbReference type="PANTHER" id="PTHR43124:SF3">
    <property type="entry name" value="CHLORAMPHENICOL EFFLUX PUMP RV0191"/>
    <property type="match status" value="1"/>
</dbReference>
<protein>
    <submittedName>
        <fullName evidence="8">DHA1 family L-arabinose/isopropyl-beta-D-thiogalactopyranoside export protein-like MFS transporter</fullName>
    </submittedName>
</protein>
<reference evidence="8 9" key="1">
    <citation type="submission" date="2019-03" db="EMBL/GenBank/DDBJ databases">
        <title>Sequencing the genomes of 1000 actinobacteria strains.</title>
        <authorList>
            <person name="Klenk H.-P."/>
        </authorList>
    </citation>
    <scope>NUCLEOTIDE SEQUENCE [LARGE SCALE GENOMIC DNA]</scope>
    <source>
        <strain evidence="8 9">DSM 43805</strain>
    </source>
</reference>
<dbReference type="PROSITE" id="PS50850">
    <property type="entry name" value="MFS"/>
    <property type="match status" value="1"/>
</dbReference>
<feature type="transmembrane region" description="Helical" evidence="6">
    <location>
        <begin position="335"/>
        <end position="355"/>
    </location>
</feature>
<proteinExistence type="predicted"/>
<name>A0A4R6JT01_9ACTN</name>
<keyword evidence="9" id="KW-1185">Reference proteome</keyword>
<feature type="transmembrane region" description="Helical" evidence="6">
    <location>
        <begin position="139"/>
        <end position="157"/>
    </location>
</feature>
<dbReference type="OrthoDB" id="4335859at2"/>
<evidence type="ECO:0000256" key="4">
    <source>
        <dbReference type="ARBA" id="ARBA00022989"/>
    </source>
</evidence>
<evidence type="ECO:0000256" key="5">
    <source>
        <dbReference type="ARBA" id="ARBA00023136"/>
    </source>
</evidence>
<feature type="transmembrane region" description="Helical" evidence="6">
    <location>
        <begin position="206"/>
        <end position="227"/>
    </location>
</feature>
<dbReference type="Pfam" id="PF07690">
    <property type="entry name" value="MFS_1"/>
    <property type="match status" value="1"/>
</dbReference>
<feature type="transmembrane region" description="Helical" evidence="6">
    <location>
        <begin position="47"/>
        <end position="66"/>
    </location>
</feature>
<evidence type="ECO:0000313" key="9">
    <source>
        <dbReference type="Proteomes" id="UP000294901"/>
    </source>
</evidence>
<keyword evidence="2" id="KW-1003">Cell membrane</keyword>
<gene>
    <name evidence="8" type="ORF">C8E87_2569</name>
</gene>